<dbReference type="GO" id="GO:0005829">
    <property type="term" value="C:cytosol"/>
    <property type="evidence" value="ECO:0007669"/>
    <property type="project" value="TreeGrafter"/>
</dbReference>
<dbReference type="SUPFAM" id="SSF53901">
    <property type="entry name" value="Thiolase-like"/>
    <property type="match status" value="2"/>
</dbReference>
<evidence type="ECO:0000259" key="6">
    <source>
        <dbReference type="Pfam" id="PF02803"/>
    </source>
</evidence>
<dbReference type="Pfam" id="PF02803">
    <property type="entry name" value="Thiolase_C"/>
    <property type="match status" value="1"/>
</dbReference>
<accession>A0A0S4JCH9</accession>
<name>A0A0S4JCH9_BODSA</name>
<dbReference type="InterPro" id="IPR020616">
    <property type="entry name" value="Thiolase_N"/>
</dbReference>
<dbReference type="InterPro" id="IPR020617">
    <property type="entry name" value="Thiolase_C"/>
</dbReference>
<dbReference type="VEuPathDB" id="TriTrypDB:BSAL_93915"/>
<dbReference type="AlphaFoldDB" id="A0A0S4JCH9"/>
<dbReference type="Gene3D" id="3.40.47.10">
    <property type="match status" value="1"/>
</dbReference>
<dbReference type="Proteomes" id="UP000051952">
    <property type="component" value="Unassembled WGS sequence"/>
</dbReference>
<dbReference type="PANTHER" id="PTHR42689">
    <property type="entry name" value="ACETYL-COA ACYLTRANSFERASE FADA2 (3-KETOACYL-COA THIOLASE) (BETA-KETOTHIOLASE)-RELATED"/>
    <property type="match status" value="1"/>
</dbReference>
<feature type="non-terminal residue" evidence="7">
    <location>
        <position position="1"/>
    </location>
</feature>
<evidence type="ECO:0000259" key="5">
    <source>
        <dbReference type="Pfam" id="PF00108"/>
    </source>
</evidence>
<evidence type="ECO:0000313" key="7">
    <source>
        <dbReference type="EMBL" id="CUG86611.1"/>
    </source>
</evidence>
<dbReference type="Pfam" id="PF00108">
    <property type="entry name" value="Thiolase_N"/>
    <property type="match status" value="1"/>
</dbReference>
<proteinExistence type="inferred from homology"/>
<dbReference type="PANTHER" id="PTHR42689:SF1">
    <property type="entry name" value="ACETYL-COA ACYLTRANSFERASE FADA2 (3-KETOACYL-COA THIOLASE) (BETA-KETOTHIOLASE)-RELATED"/>
    <property type="match status" value="1"/>
</dbReference>
<evidence type="ECO:0000256" key="4">
    <source>
        <dbReference type="RuleBase" id="RU003557"/>
    </source>
</evidence>
<gene>
    <name evidence="7" type="ORF">BSAL_93915</name>
</gene>
<feature type="domain" description="Thiolase N-terminal" evidence="5">
    <location>
        <begin position="3"/>
        <end position="37"/>
    </location>
</feature>
<evidence type="ECO:0000256" key="1">
    <source>
        <dbReference type="ARBA" id="ARBA00010982"/>
    </source>
</evidence>
<reference evidence="8" key="1">
    <citation type="submission" date="2015-09" db="EMBL/GenBank/DDBJ databases">
        <authorList>
            <consortium name="Pathogen Informatics"/>
        </authorList>
    </citation>
    <scope>NUCLEOTIDE SEQUENCE [LARGE SCALE GENOMIC DNA]</scope>
    <source>
        <strain evidence="8">Lake Konstanz</strain>
    </source>
</reference>
<comment type="similarity">
    <text evidence="1 4">Belongs to the thiolase-like superfamily. Thiolase family.</text>
</comment>
<evidence type="ECO:0000256" key="2">
    <source>
        <dbReference type="ARBA" id="ARBA00022679"/>
    </source>
</evidence>
<dbReference type="OMA" id="YVRVETI"/>
<evidence type="ECO:0000313" key="8">
    <source>
        <dbReference type="Proteomes" id="UP000051952"/>
    </source>
</evidence>
<dbReference type="InterPro" id="IPR002155">
    <property type="entry name" value="Thiolase"/>
</dbReference>
<sequence length="190" mass="20235">KFGKLKPAFRKPNGTITAATSSALTDGASAVLVMSEEKAKALGYPTDVSLKSWHFSAIDPYPQLLLAPVLAWPEVLRKAGITADEIDLFEIHEAFAAQVLATIRALESPEFAKKYLNSDKAVLEKKLDMAKLNVNGSSLALGHPFAATGGRMVTSLTNELRRTGKRHGLISICAAGGIGGVAILEHTPKK</sequence>
<dbReference type="OrthoDB" id="241374at2759"/>
<evidence type="ECO:0000256" key="3">
    <source>
        <dbReference type="ARBA" id="ARBA00023315"/>
    </source>
</evidence>
<feature type="domain" description="Thiolase C-terminal" evidence="6">
    <location>
        <begin position="49"/>
        <end position="185"/>
    </location>
</feature>
<keyword evidence="3 4" id="KW-0012">Acyltransferase</keyword>
<organism evidence="7 8">
    <name type="scientific">Bodo saltans</name>
    <name type="common">Flagellated protozoan</name>
    <dbReference type="NCBI Taxonomy" id="75058"/>
    <lineage>
        <taxon>Eukaryota</taxon>
        <taxon>Discoba</taxon>
        <taxon>Euglenozoa</taxon>
        <taxon>Kinetoplastea</taxon>
        <taxon>Metakinetoplastina</taxon>
        <taxon>Eubodonida</taxon>
        <taxon>Bodonidae</taxon>
        <taxon>Bodo</taxon>
    </lineage>
</organism>
<protein>
    <submittedName>
        <fullName evidence="7">Thiolase, putative</fullName>
    </submittedName>
</protein>
<dbReference type="CDD" id="cd00751">
    <property type="entry name" value="thiolase"/>
    <property type="match status" value="1"/>
</dbReference>
<dbReference type="GO" id="GO:0016747">
    <property type="term" value="F:acyltransferase activity, transferring groups other than amino-acyl groups"/>
    <property type="evidence" value="ECO:0007669"/>
    <property type="project" value="InterPro"/>
</dbReference>
<keyword evidence="8" id="KW-1185">Reference proteome</keyword>
<dbReference type="InterPro" id="IPR016039">
    <property type="entry name" value="Thiolase-like"/>
</dbReference>
<dbReference type="EMBL" id="CYKH01001344">
    <property type="protein sequence ID" value="CUG86611.1"/>
    <property type="molecule type" value="Genomic_DNA"/>
</dbReference>
<keyword evidence="2 4" id="KW-0808">Transferase</keyword>
<dbReference type="InterPro" id="IPR050521">
    <property type="entry name" value="3-ketoacyl-CoA_Thiolase"/>
</dbReference>